<keyword evidence="9" id="KW-1185">Reference proteome</keyword>
<evidence type="ECO:0000256" key="1">
    <source>
        <dbReference type="ARBA" id="ARBA00004651"/>
    </source>
</evidence>
<dbReference type="InterPro" id="IPR035906">
    <property type="entry name" value="MetI-like_sf"/>
</dbReference>
<protein>
    <recommendedName>
        <fullName evidence="10">Carbohydrate ABC transporter permease</fullName>
    </recommendedName>
</protein>
<organism evidence="8 9">
    <name type="scientific">Paenibacillus psychroresistens</name>
    <dbReference type="NCBI Taxonomy" id="1778678"/>
    <lineage>
        <taxon>Bacteria</taxon>
        <taxon>Bacillati</taxon>
        <taxon>Bacillota</taxon>
        <taxon>Bacilli</taxon>
        <taxon>Bacillales</taxon>
        <taxon>Paenibacillaceae</taxon>
        <taxon>Paenibacillus</taxon>
    </lineage>
</organism>
<evidence type="ECO:0000256" key="6">
    <source>
        <dbReference type="ARBA" id="ARBA00023136"/>
    </source>
</evidence>
<dbReference type="PANTHER" id="PTHR43744">
    <property type="entry name" value="ABC TRANSPORTER PERMEASE PROTEIN MG189-RELATED-RELATED"/>
    <property type="match status" value="1"/>
</dbReference>
<keyword evidence="3" id="KW-1003">Cell membrane</keyword>
<name>A0A6B8RSY3_9BACL</name>
<dbReference type="Proteomes" id="UP000426246">
    <property type="component" value="Chromosome"/>
</dbReference>
<comment type="subcellular location">
    <subcellularLocation>
        <location evidence="1">Cell membrane</location>
        <topology evidence="1">Multi-pass membrane protein</topology>
    </subcellularLocation>
</comment>
<evidence type="ECO:0000256" key="7">
    <source>
        <dbReference type="SAM" id="Phobius"/>
    </source>
</evidence>
<keyword evidence="6 7" id="KW-0472">Membrane</keyword>
<keyword evidence="4 7" id="KW-0812">Transmembrane</keyword>
<dbReference type="RefSeq" id="WP_155704115.1">
    <property type="nucleotide sequence ID" value="NZ_CP034235.1"/>
</dbReference>
<accession>A0A6B8RSY3</accession>
<evidence type="ECO:0008006" key="10">
    <source>
        <dbReference type="Google" id="ProtNLM"/>
    </source>
</evidence>
<evidence type="ECO:0000256" key="3">
    <source>
        <dbReference type="ARBA" id="ARBA00022475"/>
    </source>
</evidence>
<dbReference type="PANTHER" id="PTHR43744:SF9">
    <property type="entry name" value="POLYGALACTURONAN_RHAMNOGALACTURONAN TRANSPORT SYSTEM PERMEASE PROTEIN YTCP"/>
    <property type="match status" value="1"/>
</dbReference>
<dbReference type="InterPro" id="IPR008928">
    <property type="entry name" value="6-hairpin_glycosidase_sf"/>
</dbReference>
<dbReference type="SUPFAM" id="SSF161098">
    <property type="entry name" value="MetI-like"/>
    <property type="match status" value="1"/>
</dbReference>
<evidence type="ECO:0000256" key="4">
    <source>
        <dbReference type="ARBA" id="ARBA00022692"/>
    </source>
</evidence>
<dbReference type="SUPFAM" id="SSF48208">
    <property type="entry name" value="Six-hairpin glycosidases"/>
    <property type="match status" value="1"/>
</dbReference>
<sequence length="177" mass="19626">MGLKPAFTERLTDRIIIGFLLLLVVITAYPLIYVVLASVSDGSALLAHSGILLKSYGFHLAAYAKVLENPGILKGYLNTFYIVFASVAVNMSITSLTAYVLSRKQVLWNKVVIFNGAEIMKALFENYTPDIPSEEGLLMRATGSVPHNAEIEVPIIYGDYFYVEALLKLKGETKLFW</sequence>
<dbReference type="AlphaFoldDB" id="A0A6B8RSY3"/>
<gene>
    <name evidence="8" type="ORF">EHS13_31090</name>
</gene>
<dbReference type="GO" id="GO:0005886">
    <property type="term" value="C:plasma membrane"/>
    <property type="evidence" value="ECO:0007669"/>
    <property type="project" value="UniProtKB-SubCell"/>
</dbReference>
<evidence type="ECO:0000256" key="5">
    <source>
        <dbReference type="ARBA" id="ARBA00022989"/>
    </source>
</evidence>
<keyword evidence="2" id="KW-0813">Transport</keyword>
<dbReference type="GO" id="GO:0005975">
    <property type="term" value="P:carbohydrate metabolic process"/>
    <property type="evidence" value="ECO:0007669"/>
    <property type="project" value="InterPro"/>
</dbReference>
<evidence type="ECO:0000256" key="2">
    <source>
        <dbReference type="ARBA" id="ARBA00022448"/>
    </source>
</evidence>
<dbReference type="EMBL" id="CP034235">
    <property type="protein sequence ID" value="QGQ99007.1"/>
    <property type="molecule type" value="Genomic_DNA"/>
</dbReference>
<keyword evidence="5 7" id="KW-1133">Transmembrane helix</keyword>
<reference evidence="9" key="1">
    <citation type="submission" date="2018-11" db="EMBL/GenBank/DDBJ databases">
        <title>Complete genome sequence of Paenibacillus sp. ML311-T8.</title>
        <authorList>
            <person name="Nam Y.-D."/>
            <person name="Kang J."/>
            <person name="Chung W.-H."/>
            <person name="Park Y.S."/>
        </authorList>
    </citation>
    <scope>NUCLEOTIDE SEQUENCE [LARGE SCALE GENOMIC DNA]</scope>
    <source>
        <strain evidence="9">ML311-T8</strain>
    </source>
</reference>
<evidence type="ECO:0000313" key="9">
    <source>
        <dbReference type="Proteomes" id="UP000426246"/>
    </source>
</evidence>
<feature type="transmembrane region" description="Helical" evidence="7">
    <location>
        <begin position="15"/>
        <end position="36"/>
    </location>
</feature>
<evidence type="ECO:0000313" key="8">
    <source>
        <dbReference type="EMBL" id="QGQ99007.1"/>
    </source>
</evidence>
<proteinExistence type="predicted"/>
<dbReference type="Gene3D" id="1.10.3720.10">
    <property type="entry name" value="MetI-like"/>
    <property type="match status" value="1"/>
</dbReference>
<dbReference type="KEGG" id="ppsc:EHS13_31090"/>
<feature type="transmembrane region" description="Helical" evidence="7">
    <location>
        <begin position="80"/>
        <end position="101"/>
    </location>
</feature>
<dbReference type="OrthoDB" id="428577at2"/>